<dbReference type="InterPro" id="IPR053222">
    <property type="entry name" value="Zygotic_Embryogenesis-Asso"/>
</dbReference>
<dbReference type="AlphaFoldDB" id="A0A1I7UU28"/>
<keyword evidence="2" id="KW-1185">Reference proteome</keyword>
<protein>
    <submittedName>
        <fullName evidence="3">F-box domain-containing protein</fullName>
    </submittedName>
</protein>
<evidence type="ECO:0000259" key="1">
    <source>
        <dbReference type="PROSITE" id="PS50181"/>
    </source>
</evidence>
<dbReference type="PANTHER" id="PTHR22899:SF0">
    <property type="entry name" value="F-BOX ASSOCIATED DOMAIN-CONTAINING PROTEIN-RELATED"/>
    <property type="match status" value="1"/>
</dbReference>
<evidence type="ECO:0000313" key="2">
    <source>
        <dbReference type="Proteomes" id="UP000095282"/>
    </source>
</evidence>
<sequence length="102" mass="11798">MTTFPLLQLPLVAMEHVLCIMSPFELINVSLASSRSKAVVKNFSRTKKKLRVSFNNSHHSITFYRERKEWKYAIEINESDASLLITIRRFRVSVCVSVGRKP</sequence>
<dbReference type="InterPro" id="IPR001810">
    <property type="entry name" value="F-box_dom"/>
</dbReference>
<feature type="domain" description="F-box" evidence="1">
    <location>
        <begin position="3"/>
        <end position="50"/>
    </location>
</feature>
<name>A0A1I7UU28_9PELO</name>
<accession>A0A1I7UU28</accession>
<dbReference type="Proteomes" id="UP000095282">
    <property type="component" value="Unplaced"/>
</dbReference>
<dbReference type="PROSITE" id="PS50181">
    <property type="entry name" value="FBOX"/>
    <property type="match status" value="1"/>
</dbReference>
<proteinExistence type="predicted"/>
<dbReference type="PANTHER" id="PTHR22899">
    <property type="entry name" value="CYCLIN-RELATED F-BOX FAMILY"/>
    <property type="match status" value="1"/>
</dbReference>
<evidence type="ECO:0000313" key="3">
    <source>
        <dbReference type="WBParaSite" id="Csp11.Scaffold630.g19355.t1"/>
    </source>
</evidence>
<organism evidence="2 3">
    <name type="scientific">Caenorhabditis tropicalis</name>
    <dbReference type="NCBI Taxonomy" id="1561998"/>
    <lineage>
        <taxon>Eukaryota</taxon>
        <taxon>Metazoa</taxon>
        <taxon>Ecdysozoa</taxon>
        <taxon>Nematoda</taxon>
        <taxon>Chromadorea</taxon>
        <taxon>Rhabditida</taxon>
        <taxon>Rhabditina</taxon>
        <taxon>Rhabditomorpha</taxon>
        <taxon>Rhabditoidea</taxon>
        <taxon>Rhabditidae</taxon>
        <taxon>Peloderinae</taxon>
        <taxon>Caenorhabditis</taxon>
    </lineage>
</organism>
<reference evidence="3" key="1">
    <citation type="submission" date="2016-11" db="UniProtKB">
        <authorList>
            <consortium name="WormBaseParasite"/>
        </authorList>
    </citation>
    <scope>IDENTIFICATION</scope>
</reference>
<dbReference type="WBParaSite" id="Csp11.Scaffold630.g19355.t1">
    <property type="protein sequence ID" value="Csp11.Scaffold630.g19355.t1"/>
    <property type="gene ID" value="Csp11.Scaffold630.g19355"/>
</dbReference>
<dbReference type="Pfam" id="PF00646">
    <property type="entry name" value="F-box"/>
    <property type="match status" value="1"/>
</dbReference>